<dbReference type="GO" id="GO:0006782">
    <property type="term" value="P:protoporphyrinogen IX biosynthetic process"/>
    <property type="evidence" value="ECO:0007669"/>
    <property type="project" value="UniProtKB-UniRule"/>
</dbReference>
<accession>A0A097EPJ7</accession>
<dbReference type="FunFam" id="3.20.20.210:FF:000008">
    <property type="entry name" value="Uroporphyrinogen decarboxylase"/>
    <property type="match status" value="1"/>
</dbReference>
<feature type="binding site" evidence="10">
    <location>
        <position position="321"/>
    </location>
    <ligand>
        <name>substrate</name>
    </ligand>
</feature>
<dbReference type="OrthoDB" id="9806656at2"/>
<dbReference type="Gene3D" id="3.20.20.210">
    <property type="match status" value="1"/>
</dbReference>
<evidence type="ECO:0000256" key="4">
    <source>
        <dbReference type="ARBA" id="ARBA00011738"/>
    </source>
</evidence>
<comment type="catalytic activity">
    <reaction evidence="10 11">
        <text>uroporphyrinogen III + 4 H(+) = coproporphyrinogen III + 4 CO2</text>
        <dbReference type="Rhea" id="RHEA:19865"/>
        <dbReference type="ChEBI" id="CHEBI:15378"/>
        <dbReference type="ChEBI" id="CHEBI:16526"/>
        <dbReference type="ChEBI" id="CHEBI:57308"/>
        <dbReference type="ChEBI" id="CHEBI:57309"/>
        <dbReference type="EC" id="4.1.1.37"/>
    </reaction>
</comment>
<dbReference type="GO" id="GO:0004853">
    <property type="term" value="F:uroporphyrinogen decarboxylase activity"/>
    <property type="evidence" value="ECO:0007669"/>
    <property type="project" value="UniProtKB-UniRule"/>
</dbReference>
<keyword evidence="6 10" id="KW-0963">Cytoplasm</keyword>
<dbReference type="KEGG" id="frf:LO80_05605"/>
<feature type="binding site" evidence="10">
    <location>
        <position position="73"/>
    </location>
    <ligand>
        <name>substrate</name>
    </ligand>
</feature>
<organism evidence="15 16">
    <name type="scientific">Candidatus Francisella endociliophora</name>
    <dbReference type="NCBI Taxonomy" id="653937"/>
    <lineage>
        <taxon>Bacteria</taxon>
        <taxon>Pseudomonadati</taxon>
        <taxon>Pseudomonadota</taxon>
        <taxon>Gammaproteobacteria</taxon>
        <taxon>Thiotrichales</taxon>
        <taxon>Francisellaceae</taxon>
        <taxon>Francisella</taxon>
    </lineage>
</organism>
<evidence type="ECO:0000256" key="7">
    <source>
        <dbReference type="ARBA" id="ARBA00022793"/>
    </source>
</evidence>
<comment type="similarity">
    <text evidence="3 10 12">Belongs to the uroporphyrinogen decarboxylase family.</text>
</comment>
<comment type="caution">
    <text evidence="10">Lacks conserved residue(s) required for the propagation of feature annotation.</text>
</comment>
<evidence type="ECO:0000259" key="13">
    <source>
        <dbReference type="PROSITE" id="PS00906"/>
    </source>
</evidence>
<feature type="binding site" evidence="10">
    <location>
        <position position="204"/>
    </location>
    <ligand>
        <name>substrate</name>
    </ligand>
</feature>
<keyword evidence="16" id="KW-1185">Reference proteome</keyword>
<evidence type="ECO:0000256" key="8">
    <source>
        <dbReference type="ARBA" id="ARBA00023239"/>
    </source>
</evidence>
<evidence type="ECO:0000256" key="10">
    <source>
        <dbReference type="HAMAP-Rule" id="MF_00218"/>
    </source>
</evidence>
<dbReference type="HOGENOM" id="CLU_040933_0_0_6"/>
<evidence type="ECO:0000256" key="11">
    <source>
        <dbReference type="RuleBase" id="RU000554"/>
    </source>
</evidence>
<comment type="subcellular location">
    <subcellularLocation>
        <location evidence="1">Cytoplasm</location>
        <location evidence="1">Cytosol</location>
    </subcellularLocation>
</comment>
<comment type="function">
    <text evidence="10">Catalyzes the decarboxylation of four acetate groups of uroporphyrinogen-III to yield coproporphyrinogen-III.</text>
</comment>
<dbReference type="Proteomes" id="UP000029672">
    <property type="component" value="Chromosome"/>
</dbReference>
<evidence type="ECO:0000313" key="15">
    <source>
        <dbReference type="EMBL" id="AIT09493.1"/>
    </source>
</evidence>
<proteinExistence type="inferred from homology"/>
<dbReference type="InterPro" id="IPR006361">
    <property type="entry name" value="Uroporphyrinogen_deCO2ase_HemE"/>
</dbReference>
<dbReference type="PROSITE" id="PS00906">
    <property type="entry name" value="UROD_1"/>
    <property type="match status" value="1"/>
</dbReference>
<name>A0A097EPJ7_9GAMM</name>
<evidence type="ECO:0000256" key="6">
    <source>
        <dbReference type="ARBA" id="ARBA00022490"/>
    </source>
</evidence>
<dbReference type="eggNOG" id="COG0407">
    <property type="taxonomic scope" value="Bacteria"/>
</dbReference>
<keyword evidence="9 10" id="KW-0627">Porphyrin biosynthesis</keyword>
<evidence type="ECO:0000256" key="5">
    <source>
        <dbReference type="ARBA" id="ARBA00012288"/>
    </source>
</evidence>
<dbReference type="GO" id="GO:0005829">
    <property type="term" value="C:cytosol"/>
    <property type="evidence" value="ECO:0007669"/>
    <property type="project" value="UniProtKB-SubCell"/>
</dbReference>
<dbReference type="EC" id="4.1.1.37" evidence="5 10"/>
<reference evidence="15 16" key="1">
    <citation type="submission" date="2014-10" db="EMBL/GenBank/DDBJ databases">
        <title>Whole genome sequence of Francisella endociliophora strain FSC1006, isolated from a laboratory culture of the marine ciliate Euplotes raikovi.</title>
        <authorList>
            <person name="Granberg M."/>
            <person name="Backman S."/>
            <person name="Lundmark E."/>
            <person name="Nilsson E."/>
            <person name="Karlsson E."/>
            <person name="Thelaus J."/>
            <person name="Ohrman C."/>
            <person name="Larkeryd A."/>
            <person name="Stenberg P."/>
        </authorList>
    </citation>
    <scope>NUCLEOTIDE SEQUENCE [LARGE SCALE GENOMIC DNA]</scope>
    <source>
        <strain evidence="15 16">FSC1006</strain>
    </source>
</reference>
<dbReference type="EMBL" id="CP009574">
    <property type="protein sequence ID" value="AIT09493.1"/>
    <property type="molecule type" value="Genomic_DNA"/>
</dbReference>
<dbReference type="InterPro" id="IPR000257">
    <property type="entry name" value="Uroporphyrinogen_deCOase"/>
</dbReference>
<dbReference type="UniPathway" id="UPA00251">
    <property type="reaction ID" value="UER00321"/>
</dbReference>
<dbReference type="PANTHER" id="PTHR21091:SF169">
    <property type="entry name" value="UROPORPHYRINOGEN DECARBOXYLASE"/>
    <property type="match status" value="1"/>
</dbReference>
<protein>
    <recommendedName>
        <fullName evidence="5 10">Uroporphyrinogen decarboxylase</fullName>
        <shortName evidence="10">UPD</shortName>
        <shortName evidence="10">URO-D</shortName>
        <ecNumber evidence="5 10">4.1.1.37</ecNumber>
    </recommendedName>
</protein>
<keyword evidence="8 10" id="KW-0456">Lyase</keyword>
<evidence type="ECO:0000256" key="12">
    <source>
        <dbReference type="RuleBase" id="RU004169"/>
    </source>
</evidence>
<dbReference type="InterPro" id="IPR038071">
    <property type="entry name" value="UROD/MetE-like_sf"/>
</dbReference>
<dbReference type="Pfam" id="PF01208">
    <property type="entry name" value="URO-D"/>
    <property type="match status" value="1"/>
</dbReference>
<dbReference type="PANTHER" id="PTHR21091">
    <property type="entry name" value="METHYLTETRAHYDROFOLATE:HOMOCYSTEINE METHYLTRANSFERASE RELATED"/>
    <property type="match status" value="1"/>
</dbReference>
<evidence type="ECO:0000313" key="16">
    <source>
        <dbReference type="Proteomes" id="UP000029672"/>
    </source>
</evidence>
<dbReference type="SUPFAM" id="SSF51726">
    <property type="entry name" value="UROD/MetE-like"/>
    <property type="match status" value="1"/>
</dbReference>
<evidence type="ECO:0000256" key="9">
    <source>
        <dbReference type="ARBA" id="ARBA00023244"/>
    </source>
</evidence>
<gene>
    <name evidence="10 15" type="primary">hemE</name>
    <name evidence="15" type="ORF">LO80_05605</name>
</gene>
<feature type="binding site" evidence="10">
    <location>
        <position position="149"/>
    </location>
    <ligand>
        <name>substrate</name>
    </ligand>
</feature>
<feature type="site" description="Transition state stabilizer" evidence="10">
    <location>
        <position position="73"/>
    </location>
</feature>
<dbReference type="AlphaFoldDB" id="A0A097EPJ7"/>
<evidence type="ECO:0000259" key="14">
    <source>
        <dbReference type="PROSITE" id="PS00907"/>
    </source>
</evidence>
<evidence type="ECO:0000256" key="1">
    <source>
        <dbReference type="ARBA" id="ARBA00004514"/>
    </source>
</evidence>
<feature type="binding site" evidence="10">
    <location>
        <begin position="23"/>
        <end position="27"/>
    </location>
    <ligand>
        <name>substrate</name>
    </ligand>
</feature>
<evidence type="ECO:0000256" key="3">
    <source>
        <dbReference type="ARBA" id="ARBA00009935"/>
    </source>
</evidence>
<dbReference type="STRING" id="1547445.LO80_05605"/>
<comment type="pathway">
    <text evidence="2 10 11">Porphyrin-containing compound metabolism; protoporphyrin-IX biosynthesis; coproporphyrinogen-III from 5-aminolevulinate: step 4/4.</text>
</comment>
<dbReference type="NCBIfam" id="TIGR01464">
    <property type="entry name" value="hemE"/>
    <property type="match status" value="1"/>
</dbReference>
<dbReference type="HAMAP" id="MF_00218">
    <property type="entry name" value="URO_D"/>
    <property type="match status" value="1"/>
</dbReference>
<dbReference type="RefSeq" id="WP_040009349.1">
    <property type="nucleotide sequence ID" value="NZ_CP009574.1"/>
</dbReference>
<keyword evidence="7 10" id="KW-0210">Decarboxylase</keyword>
<dbReference type="PROSITE" id="PS00907">
    <property type="entry name" value="UROD_2"/>
    <property type="match status" value="1"/>
</dbReference>
<comment type="subunit">
    <text evidence="4 10">Homodimer.</text>
</comment>
<feature type="domain" description="Uroporphyrinogen decarboxylase (URO-D)" evidence="14">
    <location>
        <begin position="137"/>
        <end position="153"/>
    </location>
</feature>
<evidence type="ECO:0000256" key="2">
    <source>
        <dbReference type="ARBA" id="ARBA00004804"/>
    </source>
</evidence>
<dbReference type="CDD" id="cd00717">
    <property type="entry name" value="URO-D"/>
    <property type="match status" value="1"/>
</dbReference>
<sequence length="345" mass="39056">MRKLFLDAFKHEKLEKPPVWIMRQAGRYLPEYRAVRSKFENFMDMCRNADACCEVALHPLDRYDLDAAIVFSDILTIPEAMGMDLKFIKGTGPVFSDPIETVADLERLKSVEDSVGDLEYVYNAVKTTESAINVPLIGFTGSPWTLAAYMIEGQGSKQFNKLRKMMYANPQLMHSLLQRLADITVVYLLEQIKAGASSLMIFDTWGGILPLEQYRDFSLQYMEYIAKAVKKHIDVPVVFFTKGGANFFDELKNKSCDGVGVDWSVTIEQARHKIGVGKVLQGNFDPAFLYGTHESIRATVEKNMDFIQSDKLNNYIVNLGHGIYPDIDPDNVKVMIDAIREFGCN</sequence>
<feature type="domain" description="Uroporphyrinogen decarboxylase (URO-D)" evidence="13">
    <location>
        <begin position="18"/>
        <end position="27"/>
    </location>
</feature>